<evidence type="ECO:0000313" key="1">
    <source>
        <dbReference type="EMBL" id="QHU12071.1"/>
    </source>
</evidence>
<organism evidence="1">
    <name type="scientific">viral metagenome</name>
    <dbReference type="NCBI Taxonomy" id="1070528"/>
    <lineage>
        <taxon>unclassified sequences</taxon>
        <taxon>metagenomes</taxon>
        <taxon>organismal metagenomes</taxon>
    </lineage>
</organism>
<protein>
    <submittedName>
        <fullName evidence="1">Uncharacterized protein</fullName>
    </submittedName>
</protein>
<sequence>MSLLSLRIVPEKEIRVTIGTLPKSTGGEKQWEKYMTTLFVEALIKFENRSLLLQSTGLPIVLITKSGFDEKKKNRLQQIIRCGLLVLRNEEVRKKDTLIDENLINFNVTSNSIWKDVPVYMCYYNPEEHLLADPEFLLLFWSTNLENFDPQQMALLPSLPRNPMSNSLLSPLKVREVLEQIVLEWQITGRRFNKKVIPTREKALQCLSEATPLLYALVYEEDGSRIFQCAYDIQVYLDRPSPESWETQKNYCQTRYEEMFRQLRDKGLKAHLLKHNRLAVESAGMSHPMIKSGCLLTNYATYLFLYFPPRPRPEKMEDPGQNIFSFDNQLLNAIDRIVAQSNRQRETLYQLDYDPKTQTLVFKAIPSLYHSKERMQIICRRQWFTFLEASQSILFCNKSITE</sequence>
<dbReference type="EMBL" id="MN740797">
    <property type="protein sequence ID" value="QHU12071.1"/>
    <property type="molecule type" value="Genomic_DNA"/>
</dbReference>
<name>A0A6C0K4J6_9ZZZZ</name>
<proteinExistence type="predicted"/>
<reference evidence="1" key="1">
    <citation type="journal article" date="2020" name="Nature">
        <title>Giant virus diversity and host interactions through global metagenomics.</title>
        <authorList>
            <person name="Schulz F."/>
            <person name="Roux S."/>
            <person name="Paez-Espino D."/>
            <person name="Jungbluth S."/>
            <person name="Walsh D.A."/>
            <person name="Denef V.J."/>
            <person name="McMahon K.D."/>
            <person name="Konstantinidis K.T."/>
            <person name="Eloe-Fadrosh E.A."/>
            <person name="Kyrpides N.C."/>
            <person name="Woyke T."/>
        </authorList>
    </citation>
    <scope>NUCLEOTIDE SEQUENCE</scope>
    <source>
        <strain evidence="1">GVMAG-S-1101169-75</strain>
    </source>
</reference>
<dbReference type="AlphaFoldDB" id="A0A6C0K4J6"/>
<accession>A0A6C0K4J6</accession>